<feature type="domain" description="N-acetyltransferase" evidence="1">
    <location>
        <begin position="1"/>
        <end position="186"/>
    </location>
</feature>
<gene>
    <name evidence="2" type="ORF">KTA_00550</name>
</gene>
<proteinExistence type="predicted"/>
<protein>
    <recommendedName>
        <fullName evidence="1">N-acetyltransferase domain-containing protein</fullName>
    </recommendedName>
</protein>
<dbReference type="PROSITE" id="PS51186">
    <property type="entry name" value="GNAT"/>
    <property type="match status" value="1"/>
</dbReference>
<sequence length="186" mass="20609">MRVREARPGDLPQLRDLRQLAESIDGCLFSRAAWDDWQASLGQGEPGPALFVLLDDDDDLNTWGQGGTLEGLEGELIGYTLLHLVRDAEGYHLRCEGTVHPRHRRRGGGRALLICALNRARLWGAELEGESQQHGQPLWFEVLFPQRDPAAARLAARCELEAVAATTSAGQHAADDGLRLYRRPLL</sequence>
<evidence type="ECO:0000259" key="1">
    <source>
        <dbReference type="PROSITE" id="PS51186"/>
    </source>
</evidence>
<dbReference type="SUPFAM" id="SSF55729">
    <property type="entry name" value="Acyl-CoA N-acyltransferases (Nat)"/>
    <property type="match status" value="1"/>
</dbReference>
<evidence type="ECO:0000313" key="2">
    <source>
        <dbReference type="EMBL" id="BBH91856.1"/>
    </source>
</evidence>
<dbReference type="InterPro" id="IPR000182">
    <property type="entry name" value="GNAT_dom"/>
</dbReference>
<organism evidence="2">
    <name type="scientific">Thermogemmatispora argillosa</name>
    <dbReference type="NCBI Taxonomy" id="2045280"/>
    <lineage>
        <taxon>Bacteria</taxon>
        <taxon>Bacillati</taxon>
        <taxon>Chloroflexota</taxon>
        <taxon>Ktedonobacteria</taxon>
        <taxon>Thermogemmatisporales</taxon>
        <taxon>Thermogemmatisporaceae</taxon>
        <taxon>Thermogemmatispora</taxon>
    </lineage>
</organism>
<accession>A0A455SWA9</accession>
<name>A0A455SWA9_9CHLR</name>
<dbReference type="GO" id="GO:0016747">
    <property type="term" value="F:acyltransferase activity, transferring groups other than amino-acyl groups"/>
    <property type="evidence" value="ECO:0007669"/>
    <property type="project" value="InterPro"/>
</dbReference>
<dbReference type="Pfam" id="PF00583">
    <property type="entry name" value="Acetyltransf_1"/>
    <property type="match status" value="1"/>
</dbReference>
<reference evidence="2" key="1">
    <citation type="submission" date="2018-12" db="EMBL/GenBank/DDBJ databases">
        <title>Novel natural products biosynthetic potential of the class Ktedonobacteria.</title>
        <authorList>
            <person name="Zheng Y."/>
            <person name="Saitou A."/>
            <person name="Wang C.M."/>
            <person name="Toyoda A."/>
            <person name="Minakuchi Y."/>
            <person name="Sekiguchi Y."/>
            <person name="Ueda K."/>
            <person name="Takano H."/>
            <person name="Sakai Y."/>
            <person name="Yokota A."/>
            <person name="Yabe S."/>
        </authorList>
    </citation>
    <scope>NUCLEOTIDE SEQUENCE</scope>
    <source>
        <strain evidence="2">A3-2</strain>
    </source>
</reference>
<dbReference type="AlphaFoldDB" id="A0A455SWA9"/>
<dbReference type="Gene3D" id="3.40.630.30">
    <property type="match status" value="1"/>
</dbReference>
<dbReference type="EMBL" id="AP019377">
    <property type="protein sequence ID" value="BBH91856.1"/>
    <property type="molecule type" value="Genomic_DNA"/>
</dbReference>
<dbReference type="InterPro" id="IPR016181">
    <property type="entry name" value="Acyl_CoA_acyltransferase"/>
</dbReference>